<feature type="domain" description="Trematode PH-like" evidence="2">
    <location>
        <begin position="44"/>
        <end position="173"/>
    </location>
</feature>
<reference evidence="3" key="1">
    <citation type="submission" date="2022-06" db="EMBL/GenBank/DDBJ databases">
        <authorList>
            <person name="Berger JAMES D."/>
            <person name="Berger JAMES D."/>
        </authorList>
    </citation>
    <scope>NUCLEOTIDE SEQUENCE [LARGE SCALE GENOMIC DNA]</scope>
</reference>
<feature type="region of interest" description="Disordered" evidence="1">
    <location>
        <begin position="205"/>
        <end position="278"/>
    </location>
</feature>
<evidence type="ECO:0000313" key="4">
    <source>
        <dbReference type="WBParaSite" id="SRDH1_17960.1"/>
    </source>
</evidence>
<reference evidence="4" key="2">
    <citation type="submission" date="2023-11" db="UniProtKB">
        <authorList>
            <consortium name="WormBaseParasite"/>
        </authorList>
    </citation>
    <scope>IDENTIFICATION</scope>
</reference>
<evidence type="ECO:0000313" key="3">
    <source>
        <dbReference type="Proteomes" id="UP000050792"/>
    </source>
</evidence>
<accession>A0A183RP25</accession>
<dbReference type="InterPro" id="IPR057376">
    <property type="entry name" value="PH_trem"/>
</dbReference>
<protein>
    <submittedName>
        <fullName evidence="4">FERM domain-containing protein</fullName>
    </submittedName>
</protein>
<dbReference type="WBParaSite" id="SRDH1_17960.1">
    <property type="protein sequence ID" value="SRDH1_17960.1"/>
    <property type="gene ID" value="SRDH1_17960"/>
</dbReference>
<dbReference type="Proteomes" id="UP000050792">
    <property type="component" value="Unassembled WGS sequence"/>
</dbReference>
<dbReference type="AlphaFoldDB" id="A0A183RP25"/>
<sequence length="414" mass="47723">MTYSSSPMHSNYNSSFIDSGSINGTLCRTGSLGLIDEALRYAGTKQYIFLQVHVCAIHQVTVRNSTDFHEADALYYIEKYYKKRRAHCTAALLEDRICLRRVKQSGKMPFHPWVLYNEIKHVFISQKRPEYFVLYIDSNHDQRKYFEIYKCKSTEHVKQIEEKIKAAMRDPDKLLRKMYYLNRISLPPGNNVSQKKLVPEIMTDVSKSNGDENNNNNNNNSNNNNNNNHHNTYSNIHDNKNNNSNNGGSSIHNKSGNADNETNLKKDKRSNSSLSPVTPVKDLTLKSVNENVVVSSISITPNDFLHHSTESLFYQIQPNVYEPSQNTRSLSRSISSDIGEIRLETRINHIIDKVTFINHDPQKGFCESQNGNFYMYLDRQEFHLNESISREESFIISNQKDNNSTLPIIIIRQS</sequence>
<name>A0A183RP25_9TREM</name>
<organism evidence="3 4">
    <name type="scientific">Schistosoma rodhaini</name>
    <dbReference type="NCBI Taxonomy" id="6188"/>
    <lineage>
        <taxon>Eukaryota</taxon>
        <taxon>Metazoa</taxon>
        <taxon>Spiralia</taxon>
        <taxon>Lophotrochozoa</taxon>
        <taxon>Platyhelminthes</taxon>
        <taxon>Trematoda</taxon>
        <taxon>Digenea</taxon>
        <taxon>Strigeidida</taxon>
        <taxon>Schistosomatoidea</taxon>
        <taxon>Schistosomatidae</taxon>
        <taxon>Schistosoma</taxon>
    </lineage>
</organism>
<keyword evidence="3" id="KW-1185">Reference proteome</keyword>
<evidence type="ECO:0000256" key="1">
    <source>
        <dbReference type="SAM" id="MobiDB-lite"/>
    </source>
</evidence>
<dbReference type="Pfam" id="PF25356">
    <property type="entry name" value="PH_trem"/>
    <property type="match status" value="1"/>
</dbReference>
<proteinExistence type="predicted"/>
<feature type="compositionally biased region" description="Low complexity" evidence="1">
    <location>
        <begin position="213"/>
        <end position="257"/>
    </location>
</feature>
<evidence type="ECO:0000259" key="2">
    <source>
        <dbReference type="Pfam" id="PF25356"/>
    </source>
</evidence>